<dbReference type="SUPFAM" id="SSF50156">
    <property type="entry name" value="PDZ domain-like"/>
    <property type="match status" value="1"/>
</dbReference>
<dbReference type="PANTHER" id="PTHR32060:SF22">
    <property type="entry name" value="CARBOXYL-TERMINAL-PROCESSING PEPTIDASE 3, CHLOROPLASTIC"/>
    <property type="match status" value="1"/>
</dbReference>
<dbReference type="InterPro" id="IPR041489">
    <property type="entry name" value="PDZ_6"/>
</dbReference>
<dbReference type="Pfam" id="PF03572">
    <property type="entry name" value="Peptidase_S41"/>
    <property type="match status" value="1"/>
</dbReference>
<dbReference type="EMBL" id="NHRY01000041">
    <property type="protein sequence ID" value="PPQ38296.1"/>
    <property type="molecule type" value="Genomic_DNA"/>
</dbReference>
<dbReference type="Gene3D" id="3.30.750.44">
    <property type="match status" value="1"/>
</dbReference>
<dbReference type="RefSeq" id="WP_104517244.1">
    <property type="nucleotide sequence ID" value="NZ_NHRY01000041.1"/>
</dbReference>
<evidence type="ECO:0000259" key="6">
    <source>
        <dbReference type="PROSITE" id="PS50106"/>
    </source>
</evidence>
<keyword evidence="5" id="KW-0732">Signal</keyword>
<name>A0A2S6NN42_RHOGL</name>
<feature type="chain" id="PRO_5015404722" description="PDZ domain-containing protein" evidence="5">
    <location>
        <begin position="19"/>
        <end position="505"/>
    </location>
</feature>
<feature type="signal peptide" evidence="5">
    <location>
        <begin position="1"/>
        <end position="18"/>
    </location>
</feature>
<feature type="domain" description="PDZ" evidence="6">
    <location>
        <begin position="151"/>
        <end position="233"/>
    </location>
</feature>
<proteinExistence type="inferred from homology"/>
<evidence type="ECO:0000256" key="3">
    <source>
        <dbReference type="ARBA" id="ARBA00022801"/>
    </source>
</evidence>
<keyword evidence="4" id="KW-0720">Serine protease</keyword>
<dbReference type="CDD" id="cd07560">
    <property type="entry name" value="Peptidase_S41_CPP"/>
    <property type="match status" value="1"/>
</dbReference>
<dbReference type="GO" id="GO:0008236">
    <property type="term" value="F:serine-type peptidase activity"/>
    <property type="evidence" value="ECO:0007669"/>
    <property type="project" value="UniProtKB-KW"/>
</dbReference>
<evidence type="ECO:0000313" key="8">
    <source>
        <dbReference type="Proteomes" id="UP000239724"/>
    </source>
</evidence>
<keyword evidence="2" id="KW-0645">Protease</keyword>
<dbReference type="AlphaFoldDB" id="A0A2S6NN42"/>
<organism evidence="7 8">
    <name type="scientific">Rhodopila globiformis</name>
    <name type="common">Rhodopseudomonas globiformis</name>
    <dbReference type="NCBI Taxonomy" id="1071"/>
    <lineage>
        <taxon>Bacteria</taxon>
        <taxon>Pseudomonadati</taxon>
        <taxon>Pseudomonadota</taxon>
        <taxon>Alphaproteobacteria</taxon>
        <taxon>Acetobacterales</taxon>
        <taxon>Acetobacteraceae</taxon>
        <taxon>Rhodopila</taxon>
    </lineage>
</organism>
<dbReference type="InterPro" id="IPR036034">
    <property type="entry name" value="PDZ_sf"/>
</dbReference>
<dbReference type="Gene3D" id="3.90.226.10">
    <property type="entry name" value="2-enoyl-CoA Hydratase, Chain A, domain 1"/>
    <property type="match status" value="1"/>
</dbReference>
<comment type="similarity">
    <text evidence="1">Belongs to the peptidase S41A family.</text>
</comment>
<reference evidence="7 8" key="1">
    <citation type="journal article" date="2018" name="Arch. Microbiol.">
        <title>New insights into the metabolic potential of the phototrophic purple bacterium Rhodopila globiformis DSM 161(T) from its draft genome sequence and evidence for a vanadium-dependent nitrogenase.</title>
        <authorList>
            <person name="Imhoff J.F."/>
            <person name="Rahn T."/>
            <person name="Kunzel S."/>
            <person name="Neulinger S.C."/>
        </authorList>
    </citation>
    <scope>NUCLEOTIDE SEQUENCE [LARGE SCALE GENOMIC DNA]</scope>
    <source>
        <strain evidence="7 8">DSM 161</strain>
    </source>
</reference>
<dbReference type="Pfam" id="PF17820">
    <property type="entry name" value="PDZ_6"/>
    <property type="match status" value="1"/>
</dbReference>
<dbReference type="InterPro" id="IPR004447">
    <property type="entry name" value="Peptidase_S41A"/>
</dbReference>
<dbReference type="SMART" id="SM00245">
    <property type="entry name" value="TSPc"/>
    <property type="match status" value="1"/>
</dbReference>
<accession>A0A2S6NN42</accession>
<keyword evidence="3" id="KW-0378">Hydrolase</keyword>
<keyword evidence="8" id="KW-1185">Reference proteome</keyword>
<dbReference type="SMART" id="SM00228">
    <property type="entry name" value="PDZ"/>
    <property type="match status" value="1"/>
</dbReference>
<comment type="caution">
    <text evidence="7">The sequence shown here is derived from an EMBL/GenBank/DDBJ whole genome shotgun (WGS) entry which is preliminary data.</text>
</comment>
<dbReference type="OrthoDB" id="9812068at2"/>
<dbReference type="GO" id="GO:0006508">
    <property type="term" value="P:proteolysis"/>
    <property type="evidence" value="ECO:0007669"/>
    <property type="project" value="UniProtKB-KW"/>
</dbReference>
<dbReference type="SUPFAM" id="SSF52096">
    <property type="entry name" value="ClpP/crotonase"/>
    <property type="match status" value="1"/>
</dbReference>
<evidence type="ECO:0000313" key="7">
    <source>
        <dbReference type="EMBL" id="PPQ38296.1"/>
    </source>
</evidence>
<dbReference type="Gene3D" id="2.30.42.10">
    <property type="match status" value="1"/>
</dbReference>
<dbReference type="GO" id="GO:0004175">
    <property type="term" value="F:endopeptidase activity"/>
    <property type="evidence" value="ECO:0007669"/>
    <property type="project" value="TreeGrafter"/>
</dbReference>
<protein>
    <recommendedName>
        <fullName evidence="6">PDZ domain-containing protein</fullName>
    </recommendedName>
</protein>
<gene>
    <name evidence="7" type="ORF">CCS01_02395</name>
</gene>
<evidence type="ECO:0000256" key="1">
    <source>
        <dbReference type="ARBA" id="ARBA00009179"/>
    </source>
</evidence>
<dbReference type="InterPro" id="IPR001478">
    <property type="entry name" value="PDZ"/>
</dbReference>
<evidence type="ECO:0000256" key="4">
    <source>
        <dbReference type="ARBA" id="ARBA00022825"/>
    </source>
</evidence>
<dbReference type="PANTHER" id="PTHR32060">
    <property type="entry name" value="TAIL-SPECIFIC PROTEASE"/>
    <property type="match status" value="1"/>
</dbReference>
<evidence type="ECO:0000256" key="5">
    <source>
        <dbReference type="SAM" id="SignalP"/>
    </source>
</evidence>
<sequence>MIRISVLLLLLLFGRAQAEPLSDAGLDQERLIAVYGEALSFIAPRILEPVPLGDLTVWGLQSLSALDPVLRIGAADGRLRLFRNGDVVLETPVPTDQAPVAWARTAADVTEIGYKLSPLLRRVGTQGVIQSFFDAMFSGLDPYSRYVPPMEASQERARRAGQANVGLTVGLRGSQIEVRTVVRDSPAAIIGIRPGDILWAIDGQRTRDQDPVTIAAMLAGADGSVVTLSWRGRDGRIRNAQVGRVMVAPETVFAHRAAGMLVLRITGFSNTTASHLAMSVQDALAARHPVAGIVLDLRDNRGGLLRQAVTAADTFLPAGVIAVTTGRDPDANHIWRSAEGELAENVPVVVLVDGHTASSAEILAAALADRGRAVVVGSATVGKGLVQTIDPLPDGGDLFVTWSQVLAPLGWPLQGLGVMPQVCTSRGPEALNRQLDSLAEGIQPMAPVIRRERAARVPVPAADVLEIRAACPAAEGRAADVAAARALIANPAAYAAALLPPMSNR</sequence>
<evidence type="ECO:0000256" key="2">
    <source>
        <dbReference type="ARBA" id="ARBA00022670"/>
    </source>
</evidence>
<dbReference type="InterPro" id="IPR029045">
    <property type="entry name" value="ClpP/crotonase-like_dom_sf"/>
</dbReference>
<dbReference type="InterPro" id="IPR005151">
    <property type="entry name" value="Tail-specific_protease"/>
</dbReference>
<dbReference type="Proteomes" id="UP000239724">
    <property type="component" value="Unassembled WGS sequence"/>
</dbReference>
<dbReference type="PROSITE" id="PS50106">
    <property type="entry name" value="PDZ"/>
    <property type="match status" value="1"/>
</dbReference>